<feature type="region of interest" description="Disordered" evidence="1">
    <location>
        <begin position="637"/>
        <end position="694"/>
    </location>
</feature>
<evidence type="ECO:0000259" key="2">
    <source>
        <dbReference type="Pfam" id="PF14636"/>
    </source>
</evidence>
<feature type="compositionally biased region" description="Low complexity" evidence="1">
    <location>
        <begin position="810"/>
        <end position="820"/>
    </location>
</feature>
<feature type="compositionally biased region" description="Low complexity" evidence="1">
    <location>
        <begin position="14"/>
        <end position="37"/>
    </location>
</feature>
<gene>
    <name evidence="3" type="ORF">PDIGIT_LOCUS15289</name>
</gene>
<keyword evidence="4" id="KW-1185">Reference proteome</keyword>
<dbReference type="GO" id="GO:0051087">
    <property type="term" value="F:protein-folding chaperone binding"/>
    <property type="evidence" value="ECO:0007669"/>
    <property type="project" value="TreeGrafter"/>
</dbReference>
<feature type="compositionally biased region" description="Polar residues" evidence="1">
    <location>
        <begin position="317"/>
        <end position="330"/>
    </location>
</feature>
<dbReference type="PANTHER" id="PTHR21634">
    <property type="entry name" value="RE13835P"/>
    <property type="match status" value="1"/>
</dbReference>
<accession>A0A9W4UW89</accession>
<dbReference type="OrthoDB" id="5428015at2759"/>
<name>A0A9W4UW89_9PLEO</name>
<feature type="region of interest" description="Disordered" evidence="1">
    <location>
        <begin position="109"/>
        <end position="164"/>
    </location>
</feature>
<protein>
    <recommendedName>
        <fullName evidence="2">Folliculin-interacting protein N-terminal domain-containing protein</fullName>
    </recommendedName>
</protein>
<feature type="region of interest" description="Disordered" evidence="1">
    <location>
        <begin position="1142"/>
        <end position="1178"/>
    </location>
</feature>
<dbReference type="AlphaFoldDB" id="A0A9W4UW89"/>
<feature type="compositionally biased region" description="Polar residues" evidence="1">
    <location>
        <begin position="273"/>
        <end position="290"/>
    </location>
</feature>
<evidence type="ECO:0000256" key="1">
    <source>
        <dbReference type="SAM" id="MobiDB-lite"/>
    </source>
</evidence>
<dbReference type="PANTHER" id="PTHR21634:SF9">
    <property type="entry name" value="RE13835P"/>
    <property type="match status" value="1"/>
</dbReference>
<dbReference type="InterPro" id="IPR028084">
    <property type="entry name" value="FNIP_N_dom"/>
</dbReference>
<feature type="compositionally biased region" description="Polar residues" evidence="1">
    <location>
        <begin position="155"/>
        <end position="164"/>
    </location>
</feature>
<dbReference type="Proteomes" id="UP001152607">
    <property type="component" value="Unassembled WGS sequence"/>
</dbReference>
<feature type="region of interest" description="Disordered" evidence="1">
    <location>
        <begin position="1"/>
        <end position="64"/>
    </location>
</feature>
<comment type="caution">
    <text evidence="3">The sequence shown here is derived from an EMBL/GenBank/DDBJ whole genome shotgun (WGS) entry which is preliminary data.</text>
</comment>
<sequence length="1243" mass="135532">MLGQFFSTRGKAPGGAPLTPSSSSSSSMPTAPSTATLDSATEDSHTRHLLYPESSTLYHPDGQPYPLHQAALSLGSAHDGPQPEIDLEFPRDCRIIIAQDETASMPKAVLFDSKPGPPRTESPTQPNARARPFGAPAAASTAGPSFGGLHARRSSLATESTPRSPTVANFMRTRTRGNSISSMPNIDEHSQIQAKAQAQAKARDSSDLVNTCLDCMFGNTPMNYRGDSHKIHIVPLDPKSTDAAAFPPNIQDATSSLGRSEGLRRRSHLVQSFTPANVPTEQPTSQSTAATPKEPRRRTMLITRMFSVTVPEDDQDTSNVRTPTPQSSMGKGNGFPFPRQQNTKSGGPKMLQPLRKSPMYAITVILHLPISTPSSMLRPSSRPGKHKTSHLSTSAPGQDSLGSSLDSDRRAGWQFVDSNLGVDAYISAALNSDVDDCVDVVGQHWDVIMRSLTSLQFLVQERILAQYKMVETSSPLTPQHLRAQPSRMSLKEGAPAPMRRALRLQHHALMFDKEVQKAVDLAGNRVVSGMRIPRVTTGQGKWGVWREEARWLGRWAGRREENFFFFNLLTAFLGNHTEWLNLLGPRWHRKRHREQQRSNTGGNLVIANRTVIVSPDKMAARRLIFLLAAFLPANTSSLDGASPMRPSTSASLRGHSQSPPTNIPPSRKQSLRRQINRRPRGKQSITNMRLQPPTANAINLQSLEYLNGRSDSGVAEFQEGPTHSRRSSAHSIRTSLVIPSMSDVKTMTKNSIAATSTTSPQKAVPVAHFTVPRNRSIGPSPESRPESNDSLASANLMNTLNRSGTAGTVSNSSTDSSNTSRWSGFMNFFNGRRGSSADHSDYLQSTDDGLGVACPPYRGSERPRSQLEQMVQELSMDGVFGDADLFEPASNTNTISENSPETYPIGSSGVTPSAARPIPERPKTFDSVLKLSVNEKDGVIDVDIPLPEFGSPLQSPMLGGYASASSQHGSSYGESSMLSMPYCEPERPVNAAGWLREFHADFVVQAIKPYAELERDVKWAMRAEPTPITSATTPSLEQGPLERWVDVCSAIIADTRTFSIKRLSLRRLVRLTPTATYQASVVTPGITGVPPGRSQYGNPYTAASTIPMMSEVHLKEEFYEEQIMDFDATLIDAVDRLLMQSGHGTRIPSASSSRSSSRRGRRDTRSGSDAGHHTEVPPTDCKAVIFDALEVVVKKVTAERNSRDDGSNMNTGGERKLAQEAVAKTATDSSLKEGIRRWLAEVE</sequence>
<evidence type="ECO:0000313" key="4">
    <source>
        <dbReference type="Proteomes" id="UP001152607"/>
    </source>
</evidence>
<dbReference type="GO" id="GO:0042030">
    <property type="term" value="F:ATPase inhibitor activity"/>
    <property type="evidence" value="ECO:0007669"/>
    <property type="project" value="TreeGrafter"/>
</dbReference>
<dbReference type="Pfam" id="PF14636">
    <property type="entry name" value="FNIP_N"/>
    <property type="match status" value="1"/>
</dbReference>
<evidence type="ECO:0000313" key="3">
    <source>
        <dbReference type="EMBL" id="CAI6342086.1"/>
    </source>
</evidence>
<feature type="domain" description="Folliculin-interacting protein N-terminal" evidence="2">
    <location>
        <begin position="92"/>
        <end position="241"/>
    </location>
</feature>
<feature type="region of interest" description="Disordered" evidence="1">
    <location>
        <begin position="312"/>
        <end position="351"/>
    </location>
</feature>
<feature type="compositionally biased region" description="Polar residues" evidence="1">
    <location>
        <begin position="637"/>
        <end position="660"/>
    </location>
</feature>
<proteinExistence type="predicted"/>
<feature type="region of interest" description="Disordered" evidence="1">
    <location>
        <begin position="273"/>
        <end position="297"/>
    </location>
</feature>
<feature type="region of interest" description="Disordered" evidence="1">
    <location>
        <begin position="373"/>
        <end position="406"/>
    </location>
</feature>
<dbReference type="GO" id="GO:0005737">
    <property type="term" value="C:cytoplasm"/>
    <property type="evidence" value="ECO:0007669"/>
    <property type="project" value="TreeGrafter"/>
</dbReference>
<feature type="compositionally biased region" description="Basic residues" evidence="1">
    <location>
        <begin position="669"/>
        <end position="681"/>
    </location>
</feature>
<reference evidence="3" key="1">
    <citation type="submission" date="2023-01" db="EMBL/GenBank/DDBJ databases">
        <authorList>
            <person name="Van Ghelder C."/>
            <person name="Rancurel C."/>
        </authorList>
    </citation>
    <scope>NUCLEOTIDE SEQUENCE</scope>
    <source>
        <strain evidence="3">CNCM I-4278</strain>
    </source>
</reference>
<dbReference type="EMBL" id="CAOQHR010000013">
    <property type="protein sequence ID" value="CAI6342086.1"/>
    <property type="molecule type" value="Genomic_DNA"/>
</dbReference>
<feature type="compositionally biased region" description="Basic and acidic residues" evidence="1">
    <location>
        <begin position="1163"/>
        <end position="1175"/>
    </location>
</feature>
<feature type="region of interest" description="Disordered" evidence="1">
    <location>
        <begin position="892"/>
        <end position="919"/>
    </location>
</feature>
<feature type="region of interest" description="Disordered" evidence="1">
    <location>
        <begin position="801"/>
        <end position="820"/>
    </location>
</feature>
<feature type="region of interest" description="Disordered" evidence="1">
    <location>
        <begin position="712"/>
        <end position="732"/>
    </location>
</feature>
<feature type="compositionally biased region" description="Polar residues" evidence="1">
    <location>
        <begin position="892"/>
        <end position="901"/>
    </location>
</feature>
<organism evidence="3 4">
    <name type="scientific">Periconia digitata</name>
    <dbReference type="NCBI Taxonomy" id="1303443"/>
    <lineage>
        <taxon>Eukaryota</taxon>
        <taxon>Fungi</taxon>
        <taxon>Dikarya</taxon>
        <taxon>Ascomycota</taxon>
        <taxon>Pezizomycotina</taxon>
        <taxon>Dothideomycetes</taxon>
        <taxon>Pleosporomycetidae</taxon>
        <taxon>Pleosporales</taxon>
        <taxon>Massarineae</taxon>
        <taxon>Periconiaceae</taxon>
        <taxon>Periconia</taxon>
    </lineage>
</organism>
<feature type="region of interest" description="Disordered" evidence="1">
    <location>
        <begin position="771"/>
        <end position="790"/>
    </location>
</feature>
<feature type="compositionally biased region" description="Polar residues" evidence="1">
    <location>
        <begin position="683"/>
        <end position="694"/>
    </location>
</feature>
<feature type="region of interest" description="Disordered" evidence="1">
    <location>
        <begin position="1199"/>
        <end position="1229"/>
    </location>
</feature>
<feature type="compositionally biased region" description="Low complexity" evidence="1">
    <location>
        <begin position="128"/>
        <end position="148"/>
    </location>
</feature>